<keyword evidence="2" id="KW-1185">Reference proteome</keyword>
<organism evidence="1 2">
    <name type="scientific">Funneliformis caledonium</name>
    <dbReference type="NCBI Taxonomy" id="1117310"/>
    <lineage>
        <taxon>Eukaryota</taxon>
        <taxon>Fungi</taxon>
        <taxon>Fungi incertae sedis</taxon>
        <taxon>Mucoromycota</taxon>
        <taxon>Glomeromycotina</taxon>
        <taxon>Glomeromycetes</taxon>
        <taxon>Glomerales</taxon>
        <taxon>Glomeraceae</taxon>
        <taxon>Funneliformis</taxon>
    </lineage>
</organism>
<name>A0A9N8ZA43_9GLOM</name>
<reference evidence="1" key="1">
    <citation type="submission" date="2021-06" db="EMBL/GenBank/DDBJ databases">
        <authorList>
            <person name="Kallberg Y."/>
            <person name="Tangrot J."/>
            <person name="Rosling A."/>
        </authorList>
    </citation>
    <scope>NUCLEOTIDE SEQUENCE</scope>
    <source>
        <strain evidence="1">UK204</strain>
    </source>
</reference>
<sequence>MRELLRINSATDQRSYLPIYGESQPTKVYFSGGDVDDLKAAIREKFKPSLDDVATADIILRLHDEEVALEPDRVVERSFGQTARKPLKVIVSRGKGVGRQSAGGWEVRGSLVTTL</sequence>
<evidence type="ECO:0000313" key="1">
    <source>
        <dbReference type="EMBL" id="CAG8483720.1"/>
    </source>
</evidence>
<dbReference type="OrthoDB" id="2437677at2759"/>
<gene>
    <name evidence="1" type="ORF">FCALED_LOCUS2847</name>
</gene>
<protein>
    <submittedName>
        <fullName evidence="1">4019_t:CDS:1</fullName>
    </submittedName>
</protein>
<proteinExistence type="predicted"/>
<dbReference type="AlphaFoldDB" id="A0A9N8ZA43"/>
<comment type="caution">
    <text evidence="1">The sequence shown here is derived from an EMBL/GenBank/DDBJ whole genome shotgun (WGS) entry which is preliminary data.</text>
</comment>
<dbReference type="Proteomes" id="UP000789570">
    <property type="component" value="Unassembled WGS sequence"/>
</dbReference>
<accession>A0A9N8ZA43</accession>
<dbReference type="EMBL" id="CAJVPQ010000463">
    <property type="protein sequence ID" value="CAG8483720.1"/>
    <property type="molecule type" value="Genomic_DNA"/>
</dbReference>
<evidence type="ECO:0000313" key="2">
    <source>
        <dbReference type="Proteomes" id="UP000789570"/>
    </source>
</evidence>